<keyword evidence="3" id="KW-0597">Phosphoprotein</keyword>
<dbReference type="Pfam" id="PF13426">
    <property type="entry name" value="PAS_9"/>
    <property type="match status" value="1"/>
</dbReference>
<dbReference type="Gene3D" id="1.10.287.130">
    <property type="match status" value="1"/>
</dbReference>
<dbReference type="InterPro" id="IPR003594">
    <property type="entry name" value="HATPase_dom"/>
</dbReference>
<keyword evidence="5" id="KW-0418">Kinase</keyword>
<keyword evidence="11" id="KW-1185">Reference proteome</keyword>
<evidence type="ECO:0000256" key="2">
    <source>
        <dbReference type="ARBA" id="ARBA00012438"/>
    </source>
</evidence>
<dbReference type="RefSeq" id="WP_220162789.1">
    <property type="nucleotide sequence ID" value="NZ_CP080507.1"/>
</dbReference>
<dbReference type="InterPro" id="IPR005467">
    <property type="entry name" value="His_kinase_dom"/>
</dbReference>
<evidence type="ECO:0000313" key="11">
    <source>
        <dbReference type="Proteomes" id="UP000825051"/>
    </source>
</evidence>
<dbReference type="GO" id="GO:0016020">
    <property type="term" value="C:membrane"/>
    <property type="evidence" value="ECO:0007669"/>
    <property type="project" value="UniProtKB-SubCell"/>
</dbReference>
<dbReference type="InterPro" id="IPR050351">
    <property type="entry name" value="BphY/WalK/GraS-like"/>
</dbReference>
<comment type="catalytic activity">
    <reaction evidence="1">
        <text>ATP + protein L-histidine = ADP + protein N-phospho-L-histidine.</text>
        <dbReference type="EC" id="2.7.13.3"/>
    </reaction>
</comment>
<dbReference type="Pfam" id="PF02518">
    <property type="entry name" value="HATPase_c"/>
    <property type="match status" value="1"/>
</dbReference>
<dbReference type="Proteomes" id="UP000825051">
    <property type="component" value="Chromosome"/>
</dbReference>
<dbReference type="EC" id="2.7.13.3" evidence="2"/>
<dbReference type="InterPro" id="IPR004358">
    <property type="entry name" value="Sig_transdc_His_kin-like_C"/>
</dbReference>
<dbReference type="InterPro" id="IPR003661">
    <property type="entry name" value="HisK_dim/P_dom"/>
</dbReference>
<evidence type="ECO:0000256" key="1">
    <source>
        <dbReference type="ARBA" id="ARBA00000085"/>
    </source>
</evidence>
<dbReference type="SUPFAM" id="SSF55874">
    <property type="entry name" value="ATPase domain of HSP90 chaperone/DNA topoisomerase II/histidine kinase"/>
    <property type="match status" value="1"/>
</dbReference>
<dbReference type="SUPFAM" id="SSF47384">
    <property type="entry name" value="Homodimeric domain of signal transducing histidine kinase"/>
    <property type="match status" value="1"/>
</dbReference>
<reference evidence="10" key="1">
    <citation type="submission" date="2021-08" db="EMBL/GenBank/DDBJ databases">
        <title>Genome of a novel bacterium of the phylum Verrucomicrobia, Oleiharenicola sp. KSB-15.</title>
        <authorList>
            <person name="Chung J.-H."/>
            <person name="Ahn J.-H."/>
            <person name="Yoon Y."/>
            <person name="Kim D.-Y."/>
            <person name="An S.-H."/>
            <person name="Park I."/>
            <person name="Yeon J."/>
        </authorList>
    </citation>
    <scope>NUCLEOTIDE SEQUENCE</scope>
    <source>
        <strain evidence="10">KSB-15</strain>
    </source>
</reference>
<dbReference type="Gene3D" id="3.30.450.20">
    <property type="entry name" value="PAS domain"/>
    <property type="match status" value="2"/>
</dbReference>
<dbReference type="Gene3D" id="3.30.565.10">
    <property type="entry name" value="Histidine kinase-like ATPase, C-terminal domain"/>
    <property type="match status" value="1"/>
</dbReference>
<dbReference type="EMBL" id="CP080507">
    <property type="protein sequence ID" value="QYM79222.1"/>
    <property type="molecule type" value="Genomic_DNA"/>
</dbReference>
<dbReference type="GO" id="GO:0000155">
    <property type="term" value="F:phosphorelay sensor kinase activity"/>
    <property type="evidence" value="ECO:0007669"/>
    <property type="project" value="InterPro"/>
</dbReference>
<dbReference type="CDD" id="cd00082">
    <property type="entry name" value="HisKA"/>
    <property type="match status" value="1"/>
</dbReference>
<dbReference type="SMART" id="SM00388">
    <property type="entry name" value="HisKA"/>
    <property type="match status" value="1"/>
</dbReference>
<dbReference type="Pfam" id="PF00989">
    <property type="entry name" value="PAS"/>
    <property type="match status" value="1"/>
</dbReference>
<dbReference type="InterPro" id="IPR000014">
    <property type="entry name" value="PAS"/>
</dbReference>
<evidence type="ECO:0000259" key="7">
    <source>
        <dbReference type="PROSITE" id="PS50109"/>
    </source>
</evidence>
<dbReference type="InterPro" id="IPR000700">
    <property type="entry name" value="PAS-assoc_C"/>
</dbReference>
<evidence type="ECO:0000259" key="8">
    <source>
        <dbReference type="PROSITE" id="PS50112"/>
    </source>
</evidence>
<dbReference type="SUPFAM" id="SSF55785">
    <property type="entry name" value="PYP-like sensor domain (PAS domain)"/>
    <property type="match status" value="2"/>
</dbReference>
<dbReference type="Pfam" id="PF00512">
    <property type="entry name" value="HisKA"/>
    <property type="match status" value="1"/>
</dbReference>
<name>A0A8F9XGH6_9BACT</name>
<evidence type="ECO:0000259" key="9">
    <source>
        <dbReference type="PROSITE" id="PS50113"/>
    </source>
</evidence>
<dbReference type="InterPro" id="IPR036890">
    <property type="entry name" value="HATPase_C_sf"/>
</dbReference>
<proteinExistence type="predicted"/>
<dbReference type="CDD" id="cd00130">
    <property type="entry name" value="PAS"/>
    <property type="match status" value="2"/>
</dbReference>
<feature type="domain" description="PAS" evidence="8">
    <location>
        <begin position="10"/>
        <end position="83"/>
    </location>
</feature>
<protein>
    <recommendedName>
        <fullName evidence="2">histidine kinase</fullName>
        <ecNumber evidence="2">2.7.13.3</ecNumber>
    </recommendedName>
</protein>
<dbReference type="GO" id="GO:0007234">
    <property type="term" value="P:osmosensory signaling via phosphorelay pathway"/>
    <property type="evidence" value="ECO:0007669"/>
    <property type="project" value="TreeGrafter"/>
</dbReference>
<sequence length="499" mass="55619">MDAPSQQLTLEQRFNLFLETACDYAIFFMAADGTITEWSAGAEKIFGYSESAAVGLNGRIIFTPGDIERGVPEQEMARAIREGQANDERWHVRQDGSRLFATGRMVALKDHAGRISGFAKIVRDATPYKTLEQALHASDAQFRATFAQAPIGMVLSDLHGRIQQVNATFCAMTGYAMEDLPGRELVSLTTPSDRDHVRAQIDQLLTGERTSVVVEKQMQRADHTLLWVQNSMALLRDAEGRPLSFIDLCQDISVLKLSAEELERLVAQRTTAVQEKTKQMEAFCYAIAHDLRAPLRAISSYSDILRLDFAPSLPPEAAGHIHRIAASADRLERLISDLLGYTRAQQGPLAFEDVDLTEVALLALERVRRESETQDLQFELLAPLGRVRADRAALDQVFFNLISNAVKFRCTDVSLHLRIFAETKAGRRRVWFEDNGIGVDPQSRHRAFGMFERLHPKLKIPGMGMGLAIVATAMTRLGGSYGIEDNEPAGSRFWIEFPA</sequence>
<dbReference type="SMART" id="SM00091">
    <property type="entry name" value="PAS"/>
    <property type="match status" value="2"/>
</dbReference>
<dbReference type="PROSITE" id="PS50109">
    <property type="entry name" value="HIS_KIN"/>
    <property type="match status" value="1"/>
</dbReference>
<feature type="domain" description="PAC" evidence="9">
    <location>
        <begin position="212"/>
        <end position="264"/>
    </location>
</feature>
<dbReference type="AlphaFoldDB" id="A0A8F9XGH6"/>
<dbReference type="GO" id="GO:0006355">
    <property type="term" value="P:regulation of DNA-templated transcription"/>
    <property type="evidence" value="ECO:0007669"/>
    <property type="project" value="InterPro"/>
</dbReference>
<gene>
    <name evidence="10" type="ORF">K0B96_00990</name>
</gene>
<keyword evidence="6" id="KW-0472">Membrane</keyword>
<dbReference type="InterPro" id="IPR001610">
    <property type="entry name" value="PAC"/>
</dbReference>
<keyword evidence="4" id="KW-0808">Transferase</keyword>
<dbReference type="InterPro" id="IPR036097">
    <property type="entry name" value="HisK_dim/P_sf"/>
</dbReference>
<evidence type="ECO:0000313" key="10">
    <source>
        <dbReference type="EMBL" id="QYM79222.1"/>
    </source>
</evidence>
<accession>A0A8F9XGH6</accession>
<evidence type="ECO:0000256" key="5">
    <source>
        <dbReference type="ARBA" id="ARBA00022777"/>
    </source>
</evidence>
<dbReference type="PANTHER" id="PTHR42878">
    <property type="entry name" value="TWO-COMPONENT HISTIDINE KINASE"/>
    <property type="match status" value="1"/>
</dbReference>
<dbReference type="PROSITE" id="PS50113">
    <property type="entry name" value="PAC"/>
    <property type="match status" value="2"/>
</dbReference>
<evidence type="ECO:0000256" key="4">
    <source>
        <dbReference type="ARBA" id="ARBA00022679"/>
    </source>
</evidence>
<dbReference type="NCBIfam" id="TIGR00229">
    <property type="entry name" value="sensory_box"/>
    <property type="match status" value="2"/>
</dbReference>
<dbReference type="SMART" id="SM00086">
    <property type="entry name" value="PAC"/>
    <property type="match status" value="1"/>
</dbReference>
<dbReference type="KEGG" id="ole:K0B96_00990"/>
<feature type="domain" description="PAS" evidence="8">
    <location>
        <begin position="138"/>
        <end position="208"/>
    </location>
</feature>
<dbReference type="InterPro" id="IPR035965">
    <property type="entry name" value="PAS-like_dom_sf"/>
</dbReference>
<dbReference type="GO" id="GO:0000156">
    <property type="term" value="F:phosphorelay response regulator activity"/>
    <property type="evidence" value="ECO:0007669"/>
    <property type="project" value="TreeGrafter"/>
</dbReference>
<feature type="domain" description="PAC" evidence="9">
    <location>
        <begin position="85"/>
        <end position="137"/>
    </location>
</feature>
<dbReference type="PRINTS" id="PR00344">
    <property type="entry name" value="BCTRLSENSOR"/>
</dbReference>
<dbReference type="SMART" id="SM00387">
    <property type="entry name" value="HATPase_c"/>
    <property type="match status" value="1"/>
</dbReference>
<feature type="domain" description="Histidine kinase" evidence="7">
    <location>
        <begin position="286"/>
        <end position="499"/>
    </location>
</feature>
<dbReference type="InterPro" id="IPR013767">
    <property type="entry name" value="PAS_fold"/>
</dbReference>
<dbReference type="GO" id="GO:0030295">
    <property type="term" value="F:protein kinase activator activity"/>
    <property type="evidence" value="ECO:0007669"/>
    <property type="project" value="TreeGrafter"/>
</dbReference>
<dbReference type="PANTHER" id="PTHR42878:SF15">
    <property type="entry name" value="BACTERIOPHYTOCHROME"/>
    <property type="match status" value="1"/>
</dbReference>
<dbReference type="PROSITE" id="PS50112">
    <property type="entry name" value="PAS"/>
    <property type="match status" value="2"/>
</dbReference>
<organism evidence="10 11">
    <name type="scientific">Horticoccus luteus</name>
    <dbReference type="NCBI Taxonomy" id="2862869"/>
    <lineage>
        <taxon>Bacteria</taxon>
        <taxon>Pseudomonadati</taxon>
        <taxon>Verrucomicrobiota</taxon>
        <taxon>Opitutia</taxon>
        <taxon>Opitutales</taxon>
        <taxon>Opitutaceae</taxon>
        <taxon>Horticoccus</taxon>
    </lineage>
</organism>
<evidence type="ECO:0000256" key="6">
    <source>
        <dbReference type="ARBA" id="ARBA00023136"/>
    </source>
</evidence>
<evidence type="ECO:0000256" key="3">
    <source>
        <dbReference type="ARBA" id="ARBA00022553"/>
    </source>
</evidence>